<dbReference type="GO" id="GO:0006508">
    <property type="term" value="P:proteolysis"/>
    <property type="evidence" value="ECO:0007669"/>
    <property type="project" value="InterPro"/>
</dbReference>
<dbReference type="AlphaFoldDB" id="A0A2H0N226"/>
<gene>
    <name evidence="5" type="ORF">COV60_02850</name>
</gene>
<dbReference type="Gene3D" id="3.30.830.10">
    <property type="entry name" value="Metalloenzyme, LuxS/M16 peptidase-like"/>
    <property type="match status" value="2"/>
</dbReference>
<dbReference type="PANTHER" id="PTHR11851">
    <property type="entry name" value="METALLOPROTEASE"/>
    <property type="match status" value="1"/>
</dbReference>
<dbReference type="Proteomes" id="UP000229782">
    <property type="component" value="Unassembled WGS sequence"/>
</dbReference>
<evidence type="ECO:0000256" key="1">
    <source>
        <dbReference type="ARBA" id="ARBA00007261"/>
    </source>
</evidence>
<dbReference type="PROSITE" id="PS00143">
    <property type="entry name" value="INSULINASE"/>
    <property type="match status" value="1"/>
</dbReference>
<comment type="similarity">
    <text evidence="1 2">Belongs to the peptidase M16 family.</text>
</comment>
<dbReference type="InterPro" id="IPR011249">
    <property type="entry name" value="Metalloenz_LuxS/M16"/>
</dbReference>
<dbReference type="InterPro" id="IPR011765">
    <property type="entry name" value="Pept_M16_N"/>
</dbReference>
<evidence type="ECO:0000259" key="3">
    <source>
        <dbReference type="Pfam" id="PF00675"/>
    </source>
</evidence>
<sequence>MYEHYTLPNQAKMYLIPQDHTTSTTTLIMYPVGSRYESEKMSGVSHYIEHMMFKGTKKRKTSQILTREIDRLGAAYNAFTSKEYTGYYIKTGAEYTELSLDILSDMLFNSVFDAKEMEKEKGPVCEELRMYRDNPIMNIENVFEEMFYAGCPLGRDIGGTPEHVMNYKRDDVLKFRDRFYGPNNMYIFLSGNINDSVREWIDGMYGTRENTGIPSRVYKPAILGSGVMSDRIHVEQKKVDQVQLMLGFPAFQYGHKQNTALSVMNTILGGSMSSRLFTEIREKRGLAYTVQAGSEHYRDTGYSMVRAGVEPKNVNKTIALIQKEVEKMAKKGVTARELADAKTHIRGRIQLSLEDSSSVANWYAKQALFAEKIVTPDEKLAKVDAITSEQIQDVAKKVFYWNKVRIAIIGDVDEKSVEF</sequence>
<dbReference type="InterPro" id="IPR007863">
    <property type="entry name" value="Peptidase_M16_C"/>
</dbReference>
<dbReference type="SUPFAM" id="SSF63411">
    <property type="entry name" value="LuxS/MPP-like metallohydrolase"/>
    <property type="match status" value="2"/>
</dbReference>
<dbReference type="EMBL" id="PCWM01000066">
    <property type="protein sequence ID" value="PIR02967.1"/>
    <property type="molecule type" value="Genomic_DNA"/>
</dbReference>
<evidence type="ECO:0000256" key="2">
    <source>
        <dbReference type="RuleBase" id="RU004447"/>
    </source>
</evidence>
<dbReference type="Pfam" id="PF05193">
    <property type="entry name" value="Peptidase_M16_C"/>
    <property type="match status" value="1"/>
</dbReference>
<dbReference type="PANTHER" id="PTHR11851:SF49">
    <property type="entry name" value="MITOCHONDRIAL-PROCESSING PEPTIDASE SUBUNIT ALPHA"/>
    <property type="match status" value="1"/>
</dbReference>
<protein>
    <recommendedName>
        <fullName evidence="7">Peptidase M16</fullName>
    </recommendedName>
</protein>
<dbReference type="GO" id="GO:0004222">
    <property type="term" value="F:metalloendopeptidase activity"/>
    <property type="evidence" value="ECO:0007669"/>
    <property type="project" value="InterPro"/>
</dbReference>
<dbReference type="InterPro" id="IPR050361">
    <property type="entry name" value="MPP/UQCRC_Complex"/>
</dbReference>
<comment type="caution">
    <text evidence="5">The sequence shown here is derived from an EMBL/GenBank/DDBJ whole genome shotgun (WGS) entry which is preliminary data.</text>
</comment>
<feature type="domain" description="Peptidase M16 N-terminal" evidence="3">
    <location>
        <begin position="18"/>
        <end position="157"/>
    </location>
</feature>
<name>A0A2H0N226_9BACT</name>
<evidence type="ECO:0000313" key="5">
    <source>
        <dbReference type="EMBL" id="PIR02967.1"/>
    </source>
</evidence>
<evidence type="ECO:0000259" key="4">
    <source>
        <dbReference type="Pfam" id="PF05193"/>
    </source>
</evidence>
<evidence type="ECO:0008006" key="7">
    <source>
        <dbReference type="Google" id="ProtNLM"/>
    </source>
</evidence>
<dbReference type="GO" id="GO:0046872">
    <property type="term" value="F:metal ion binding"/>
    <property type="evidence" value="ECO:0007669"/>
    <property type="project" value="InterPro"/>
</dbReference>
<proteinExistence type="inferred from homology"/>
<dbReference type="Pfam" id="PF00675">
    <property type="entry name" value="Peptidase_M16"/>
    <property type="match status" value="1"/>
</dbReference>
<reference evidence="5 6" key="1">
    <citation type="submission" date="2017-09" db="EMBL/GenBank/DDBJ databases">
        <title>Depth-based differentiation of microbial function through sediment-hosted aquifers and enrichment of novel symbionts in the deep terrestrial subsurface.</title>
        <authorList>
            <person name="Probst A.J."/>
            <person name="Ladd B."/>
            <person name="Jarett J.K."/>
            <person name="Geller-Mcgrath D.E."/>
            <person name="Sieber C.M."/>
            <person name="Emerson J.B."/>
            <person name="Anantharaman K."/>
            <person name="Thomas B.C."/>
            <person name="Malmstrom R."/>
            <person name="Stieglmeier M."/>
            <person name="Klingl A."/>
            <person name="Woyke T."/>
            <person name="Ryan C.M."/>
            <person name="Banfield J.F."/>
        </authorList>
    </citation>
    <scope>NUCLEOTIDE SEQUENCE [LARGE SCALE GENOMIC DNA]</scope>
    <source>
        <strain evidence="5">CG11_big_fil_rev_8_21_14_0_20_43_7</strain>
    </source>
</reference>
<accession>A0A2H0N226</accession>
<feature type="domain" description="Peptidase M16 C-terminal" evidence="4">
    <location>
        <begin position="168"/>
        <end position="343"/>
    </location>
</feature>
<dbReference type="InterPro" id="IPR001431">
    <property type="entry name" value="Pept_M16_Zn_BS"/>
</dbReference>
<evidence type="ECO:0000313" key="6">
    <source>
        <dbReference type="Proteomes" id="UP000229782"/>
    </source>
</evidence>
<organism evidence="5 6">
    <name type="scientific">Candidatus Magasanikbacteria bacterium CG11_big_fil_rev_8_21_14_0_20_43_7</name>
    <dbReference type="NCBI Taxonomy" id="1974654"/>
    <lineage>
        <taxon>Bacteria</taxon>
        <taxon>Candidatus Magasanikiibacteriota</taxon>
    </lineage>
</organism>